<dbReference type="EMBL" id="BARV01046114">
    <property type="protein sequence ID" value="GAI63152.1"/>
    <property type="molecule type" value="Genomic_DNA"/>
</dbReference>
<accession>X1Q3R8</accession>
<gene>
    <name evidence="1" type="ORF">S06H3_67039</name>
</gene>
<organism evidence="1">
    <name type="scientific">marine sediment metagenome</name>
    <dbReference type="NCBI Taxonomy" id="412755"/>
    <lineage>
        <taxon>unclassified sequences</taxon>
        <taxon>metagenomes</taxon>
        <taxon>ecological metagenomes</taxon>
    </lineage>
</organism>
<dbReference type="AlphaFoldDB" id="X1Q3R8"/>
<evidence type="ECO:0000313" key="1">
    <source>
        <dbReference type="EMBL" id="GAI63152.1"/>
    </source>
</evidence>
<feature type="non-terminal residue" evidence="1">
    <location>
        <position position="36"/>
    </location>
</feature>
<comment type="caution">
    <text evidence="1">The sequence shown here is derived from an EMBL/GenBank/DDBJ whole genome shotgun (WGS) entry which is preliminary data.</text>
</comment>
<feature type="non-terminal residue" evidence="1">
    <location>
        <position position="1"/>
    </location>
</feature>
<reference evidence="1" key="1">
    <citation type="journal article" date="2014" name="Front. Microbiol.">
        <title>High frequency of phylogenetically diverse reductive dehalogenase-homologous genes in deep subseafloor sedimentary metagenomes.</title>
        <authorList>
            <person name="Kawai M."/>
            <person name="Futagami T."/>
            <person name="Toyoda A."/>
            <person name="Takaki Y."/>
            <person name="Nishi S."/>
            <person name="Hori S."/>
            <person name="Arai W."/>
            <person name="Tsubouchi T."/>
            <person name="Morono Y."/>
            <person name="Uchiyama I."/>
            <person name="Ito T."/>
            <person name="Fujiyama A."/>
            <person name="Inagaki F."/>
            <person name="Takami H."/>
        </authorList>
    </citation>
    <scope>NUCLEOTIDE SEQUENCE</scope>
    <source>
        <strain evidence="1">Expedition CK06-06</strain>
    </source>
</reference>
<name>X1Q3R8_9ZZZZ</name>
<proteinExistence type="predicted"/>
<sequence length="36" mass="3891">RTDELIIMLTQAVERLAGEKIEPPSPLGLGDTEALI</sequence>
<protein>
    <submittedName>
        <fullName evidence="1">Uncharacterized protein</fullName>
    </submittedName>
</protein>